<proteinExistence type="inferred from homology"/>
<dbReference type="AlphaFoldDB" id="A0A5C6C2M3"/>
<feature type="transmembrane region" description="Helical" evidence="9">
    <location>
        <begin position="269"/>
        <end position="287"/>
    </location>
</feature>
<evidence type="ECO:0000256" key="4">
    <source>
        <dbReference type="ARBA" id="ARBA00022475"/>
    </source>
</evidence>
<reference evidence="11 12" key="1">
    <citation type="journal article" date="2020" name="Antonie Van Leeuwenhoek">
        <title>Rhodopirellula heiligendammensis sp. nov., Rhodopirellula pilleata sp. nov., and Rhodopirellula solitaria sp. nov. isolated from natural or artificial marine surfaces in Northern Germany and California, USA, and emended description of the genus Rhodopirellula.</title>
        <authorList>
            <person name="Kallscheuer N."/>
            <person name="Wiegand S."/>
            <person name="Jogler M."/>
            <person name="Boedeker C."/>
            <person name="Peeters S.H."/>
            <person name="Rast P."/>
            <person name="Heuer A."/>
            <person name="Jetten M.S.M."/>
            <person name="Rohde M."/>
            <person name="Jogler C."/>
        </authorList>
    </citation>
    <scope>NUCLEOTIDE SEQUENCE [LARGE SCALE GENOMIC DNA]</scope>
    <source>
        <strain evidence="11 12">Poly21</strain>
    </source>
</reference>
<dbReference type="PANTHER" id="PTHR30477:SF3">
    <property type="entry name" value="METAL TRANSPORT SYSTEM MEMBRANE PROTEIN CT_069-RELATED"/>
    <property type="match status" value="1"/>
</dbReference>
<dbReference type="InterPro" id="IPR001626">
    <property type="entry name" value="ABC_TroCD"/>
</dbReference>
<dbReference type="GO" id="GO:0046983">
    <property type="term" value="F:protein dimerization activity"/>
    <property type="evidence" value="ECO:0007669"/>
    <property type="project" value="InterPro"/>
</dbReference>
<feature type="transmembrane region" description="Helical" evidence="9">
    <location>
        <begin position="74"/>
        <end position="95"/>
    </location>
</feature>
<evidence type="ECO:0000256" key="6">
    <source>
        <dbReference type="ARBA" id="ARBA00022989"/>
    </source>
</evidence>
<feature type="domain" description="Iron dependent repressor metal binding and dimerisation" evidence="10">
    <location>
        <begin position="426"/>
        <end position="482"/>
    </location>
</feature>
<evidence type="ECO:0000256" key="1">
    <source>
        <dbReference type="ARBA" id="ARBA00004651"/>
    </source>
</evidence>
<dbReference type="Proteomes" id="UP000319908">
    <property type="component" value="Unassembled WGS sequence"/>
</dbReference>
<dbReference type="GO" id="GO:0043190">
    <property type="term" value="C:ATP-binding cassette (ABC) transporter complex"/>
    <property type="evidence" value="ECO:0007669"/>
    <property type="project" value="InterPro"/>
</dbReference>
<evidence type="ECO:0000259" key="10">
    <source>
        <dbReference type="Pfam" id="PF02742"/>
    </source>
</evidence>
<feature type="transmembrane region" description="Helical" evidence="9">
    <location>
        <begin position="104"/>
        <end position="124"/>
    </location>
</feature>
<dbReference type="InterPro" id="IPR001367">
    <property type="entry name" value="Fe_dep_repressor"/>
</dbReference>
<feature type="transmembrane region" description="Helical" evidence="9">
    <location>
        <begin position="26"/>
        <end position="46"/>
    </location>
</feature>
<keyword evidence="3 8" id="KW-0813">Transport</keyword>
<dbReference type="SMART" id="SM00529">
    <property type="entry name" value="HTH_DTXR"/>
    <property type="match status" value="1"/>
</dbReference>
<dbReference type="Gene3D" id="1.10.10.10">
    <property type="entry name" value="Winged helix-like DNA-binding domain superfamily/Winged helix DNA-binding domain"/>
    <property type="match status" value="1"/>
</dbReference>
<dbReference type="InterPro" id="IPR022689">
    <property type="entry name" value="Iron_dep_repressor"/>
</dbReference>
<feature type="transmembrane region" description="Helical" evidence="9">
    <location>
        <begin position="130"/>
        <end position="151"/>
    </location>
</feature>
<dbReference type="InterPro" id="IPR037294">
    <property type="entry name" value="ABC_BtuC-like"/>
</dbReference>
<dbReference type="InterPro" id="IPR036421">
    <property type="entry name" value="Fe_dep_repressor_sf"/>
</dbReference>
<feature type="transmembrane region" description="Helical" evidence="9">
    <location>
        <begin position="294"/>
        <end position="316"/>
    </location>
</feature>
<dbReference type="InterPro" id="IPR036388">
    <property type="entry name" value="WH-like_DNA-bd_sf"/>
</dbReference>
<sequence length="504" mass="54629">MSLDTVEISSLHHNLVMQRIGGARRWFLLLILISFPSVAFAASPSGSITDRSVSWPTIDQWQRVLFLQDYNTRVVLFGVAVLGAAAGLVGSFTLLRKRALLADALAHASLPGIALAFMVAGGLGMNAKSVPVLLSGATVSGLLGVGLVLLVRSQTKLKEDAGLGIALSVFFGAGIALLGVVQQMETGRAAGLEGFIYGKTASMNANDARLIALASCVAIIGCLLLFKEFKLLCFDENFAGSRGMPVLALDLSLMSLVVLVTIVGLQAVGLILVVALFVTPAAAARFWTERLWVVAWLSAFLGSLGGLVGGAASALMPRLPSGAMIVLASTALFTFSMFFGSARGVLIRWLRRAHVNRRIRRQHLLRGLYEILELEDPHTTPHNHPAVPIEQLLEIRSWSRTQLQRTLASAEREQLVNRQADSIRLTRAGYVQAARLTRDHRLWELYLITHADTAPSRVDRDADRIEHVLEPELIDELEHLLQQQPVRIPVPANPHGVIPSGEQS</sequence>
<dbReference type="SUPFAM" id="SSF81345">
    <property type="entry name" value="ABC transporter involved in vitamin B12 uptake, BtuC"/>
    <property type="match status" value="1"/>
</dbReference>
<gene>
    <name evidence="11" type="primary">mntB_1</name>
    <name evidence="11" type="ORF">Poly21_09560</name>
</gene>
<keyword evidence="5 8" id="KW-0812">Transmembrane</keyword>
<organism evidence="11 12">
    <name type="scientific">Allorhodopirellula heiligendammensis</name>
    <dbReference type="NCBI Taxonomy" id="2714739"/>
    <lineage>
        <taxon>Bacteria</taxon>
        <taxon>Pseudomonadati</taxon>
        <taxon>Planctomycetota</taxon>
        <taxon>Planctomycetia</taxon>
        <taxon>Pirellulales</taxon>
        <taxon>Pirellulaceae</taxon>
        <taxon>Allorhodopirellula</taxon>
    </lineage>
</organism>
<evidence type="ECO:0000256" key="7">
    <source>
        <dbReference type="ARBA" id="ARBA00023136"/>
    </source>
</evidence>
<feature type="transmembrane region" description="Helical" evidence="9">
    <location>
        <begin position="163"/>
        <end position="181"/>
    </location>
</feature>
<comment type="similarity">
    <text evidence="2 8">Belongs to the ABC-3 integral membrane protein family.</text>
</comment>
<dbReference type="EMBL" id="SJPU01000001">
    <property type="protein sequence ID" value="TWU18790.1"/>
    <property type="molecule type" value="Genomic_DNA"/>
</dbReference>
<evidence type="ECO:0000256" key="8">
    <source>
        <dbReference type="RuleBase" id="RU003943"/>
    </source>
</evidence>
<evidence type="ECO:0000313" key="12">
    <source>
        <dbReference type="Proteomes" id="UP000319908"/>
    </source>
</evidence>
<dbReference type="RefSeq" id="WP_302117560.1">
    <property type="nucleotide sequence ID" value="NZ_SJPU01000001.1"/>
</dbReference>
<dbReference type="Gene3D" id="1.10.3470.10">
    <property type="entry name" value="ABC transporter involved in vitamin B12 uptake, BtuC"/>
    <property type="match status" value="1"/>
</dbReference>
<evidence type="ECO:0000256" key="2">
    <source>
        <dbReference type="ARBA" id="ARBA00008034"/>
    </source>
</evidence>
<accession>A0A5C6C2M3</accession>
<feature type="transmembrane region" description="Helical" evidence="9">
    <location>
        <begin position="246"/>
        <end position="263"/>
    </location>
</feature>
<dbReference type="SUPFAM" id="SSF47979">
    <property type="entry name" value="Iron-dependent repressor protein, dimerization domain"/>
    <property type="match status" value="1"/>
</dbReference>
<protein>
    <submittedName>
        <fullName evidence="11">Manganese transport system membrane protein MntB</fullName>
    </submittedName>
</protein>
<dbReference type="PANTHER" id="PTHR30477">
    <property type="entry name" value="ABC-TRANSPORTER METAL-BINDING PROTEIN"/>
    <property type="match status" value="1"/>
</dbReference>
<keyword evidence="12" id="KW-1185">Reference proteome</keyword>
<comment type="subcellular location">
    <subcellularLocation>
        <location evidence="1 8">Cell membrane</location>
        <topology evidence="1 8">Multi-pass membrane protein</topology>
    </subcellularLocation>
</comment>
<evidence type="ECO:0000256" key="9">
    <source>
        <dbReference type="SAM" id="Phobius"/>
    </source>
</evidence>
<dbReference type="GO" id="GO:0055085">
    <property type="term" value="P:transmembrane transport"/>
    <property type="evidence" value="ECO:0007669"/>
    <property type="project" value="InterPro"/>
</dbReference>
<comment type="caution">
    <text evidence="11">The sequence shown here is derived from an EMBL/GenBank/DDBJ whole genome shotgun (WGS) entry which is preliminary data.</text>
</comment>
<feature type="transmembrane region" description="Helical" evidence="9">
    <location>
        <begin position="208"/>
        <end position="226"/>
    </location>
</feature>
<evidence type="ECO:0000256" key="3">
    <source>
        <dbReference type="ARBA" id="ARBA00022448"/>
    </source>
</evidence>
<dbReference type="GO" id="GO:0010043">
    <property type="term" value="P:response to zinc ion"/>
    <property type="evidence" value="ECO:0007669"/>
    <property type="project" value="TreeGrafter"/>
</dbReference>
<dbReference type="Pfam" id="PF00950">
    <property type="entry name" value="ABC-3"/>
    <property type="match status" value="1"/>
</dbReference>
<evidence type="ECO:0000256" key="5">
    <source>
        <dbReference type="ARBA" id="ARBA00022692"/>
    </source>
</evidence>
<dbReference type="GO" id="GO:0046914">
    <property type="term" value="F:transition metal ion binding"/>
    <property type="evidence" value="ECO:0007669"/>
    <property type="project" value="InterPro"/>
</dbReference>
<name>A0A5C6C2M3_9BACT</name>
<dbReference type="Pfam" id="PF02742">
    <property type="entry name" value="Fe_dep_repr_C"/>
    <property type="match status" value="1"/>
</dbReference>
<keyword evidence="7 9" id="KW-0472">Membrane</keyword>
<keyword evidence="6 9" id="KW-1133">Transmembrane helix</keyword>
<keyword evidence="4" id="KW-1003">Cell membrane</keyword>
<dbReference type="GO" id="GO:0003700">
    <property type="term" value="F:DNA-binding transcription factor activity"/>
    <property type="evidence" value="ECO:0007669"/>
    <property type="project" value="InterPro"/>
</dbReference>
<feature type="transmembrane region" description="Helical" evidence="9">
    <location>
        <begin position="322"/>
        <end position="350"/>
    </location>
</feature>
<evidence type="ECO:0000313" key="11">
    <source>
        <dbReference type="EMBL" id="TWU18790.1"/>
    </source>
</evidence>